<dbReference type="InterPro" id="IPR058624">
    <property type="entry name" value="MdtA-like_HH"/>
</dbReference>
<evidence type="ECO:0000259" key="6">
    <source>
        <dbReference type="Pfam" id="PF25917"/>
    </source>
</evidence>
<dbReference type="Pfam" id="PF25876">
    <property type="entry name" value="HH_MFP_RND"/>
    <property type="match status" value="1"/>
</dbReference>
<evidence type="ECO:0000313" key="9">
    <source>
        <dbReference type="EMBL" id="APV36879.1"/>
    </source>
</evidence>
<protein>
    <submittedName>
        <fullName evidence="9">Efflux transporter periplasmic adaptor subunit</fullName>
    </submittedName>
</protein>
<dbReference type="Gene3D" id="2.40.50.100">
    <property type="match status" value="1"/>
</dbReference>
<dbReference type="STRING" id="487316.BEN76_12975"/>
<name>A0A1P8EKY9_9GAMM</name>
<dbReference type="Pfam" id="PF25917">
    <property type="entry name" value="BSH_RND"/>
    <property type="match status" value="1"/>
</dbReference>
<dbReference type="Gene3D" id="2.40.420.20">
    <property type="match status" value="1"/>
</dbReference>
<comment type="similarity">
    <text evidence="2">Belongs to the membrane fusion protein (MFP) (TC 8.A.1) family.</text>
</comment>
<feature type="coiled-coil region" evidence="4">
    <location>
        <begin position="92"/>
        <end position="164"/>
    </location>
</feature>
<feature type="domain" description="Multidrug resistance protein MdtA-like barrel-sandwich hybrid" evidence="6">
    <location>
        <begin position="64"/>
        <end position="196"/>
    </location>
</feature>
<dbReference type="EMBL" id="CP016896">
    <property type="protein sequence ID" value="APV36879.1"/>
    <property type="molecule type" value="Genomic_DNA"/>
</dbReference>
<dbReference type="PANTHER" id="PTHR30469:SF15">
    <property type="entry name" value="HLYD FAMILY OF SECRETION PROTEINS"/>
    <property type="match status" value="1"/>
</dbReference>
<evidence type="ECO:0000259" key="8">
    <source>
        <dbReference type="Pfam" id="PF25967"/>
    </source>
</evidence>
<evidence type="ECO:0000256" key="3">
    <source>
        <dbReference type="ARBA" id="ARBA00022448"/>
    </source>
</evidence>
<sequence length="368" mass="40019">MNRAHLGLSGLIILCSVTLLGCQKEKTVNQDIPLVMVTKPSSSAQAQHSYAGQVEARQQTALSFRVAGQITERDVDVGDRVRAGQVLAKLDVKDAQLQLNAAQAQFDNASATAQVASDELKRYQQLLPINAVSRSQFDAIKNQYTAAQASLKQARSNLDVAANQTRYNQLRATQAGVITAREIEVGQVVSAGQTVYQLAIDGDREVVIGVPEQLISTLKIGQSASVRLWSSSENVYPAYVREISPAADATRTFRVKVAFSQAQPSMQLGQSARVFLSEPTQTSLSVPLSSVSATHQQPYVWVVQANHTLKKVPVRLGDYGREQVSILSGLQPSDWVVVGGVHLLREQQKIRPIDRNNRAVNLQARAAS</sequence>
<dbReference type="Gene3D" id="1.10.287.470">
    <property type="entry name" value="Helix hairpin bin"/>
    <property type="match status" value="1"/>
</dbReference>
<dbReference type="NCBIfam" id="TIGR01730">
    <property type="entry name" value="RND_mfp"/>
    <property type="match status" value="1"/>
</dbReference>
<feature type="domain" description="Multidrug resistance protein MdtA-like C-terminal permuted SH3" evidence="8">
    <location>
        <begin position="286"/>
        <end position="341"/>
    </location>
</feature>
<keyword evidence="3" id="KW-0813">Transport</keyword>
<dbReference type="Gene3D" id="2.40.30.170">
    <property type="match status" value="1"/>
</dbReference>
<dbReference type="InterPro" id="IPR058792">
    <property type="entry name" value="Beta-barrel_RND_2"/>
</dbReference>
<organism evidence="9 10">
    <name type="scientific">Acinetobacter soli</name>
    <dbReference type="NCBI Taxonomy" id="487316"/>
    <lineage>
        <taxon>Bacteria</taxon>
        <taxon>Pseudomonadati</taxon>
        <taxon>Pseudomonadota</taxon>
        <taxon>Gammaproteobacteria</taxon>
        <taxon>Moraxellales</taxon>
        <taxon>Moraxellaceae</taxon>
        <taxon>Acinetobacter</taxon>
    </lineage>
</organism>
<dbReference type="AlphaFoldDB" id="A0A1P8EKY9"/>
<evidence type="ECO:0000313" key="10">
    <source>
        <dbReference type="Proteomes" id="UP000185674"/>
    </source>
</evidence>
<dbReference type="InterPro" id="IPR058625">
    <property type="entry name" value="MdtA-like_BSH"/>
</dbReference>
<dbReference type="eggNOG" id="COG0845">
    <property type="taxonomic scope" value="Bacteria"/>
</dbReference>
<dbReference type="Pfam" id="PF25967">
    <property type="entry name" value="RND-MFP_C"/>
    <property type="match status" value="1"/>
</dbReference>
<evidence type="ECO:0000256" key="4">
    <source>
        <dbReference type="SAM" id="Coils"/>
    </source>
</evidence>
<dbReference type="KEGG" id="asol:BEN76_12975"/>
<evidence type="ECO:0000256" key="1">
    <source>
        <dbReference type="ARBA" id="ARBA00004196"/>
    </source>
</evidence>
<dbReference type="InterPro" id="IPR006143">
    <property type="entry name" value="RND_pump_MFP"/>
</dbReference>
<keyword evidence="4" id="KW-0175">Coiled coil</keyword>
<feature type="domain" description="CusB-like beta-barrel" evidence="7">
    <location>
        <begin position="207"/>
        <end position="278"/>
    </location>
</feature>
<reference evidence="9 10" key="1">
    <citation type="submission" date="2016-08" db="EMBL/GenBank/DDBJ databases">
        <title>Complete genome sequence of Acinetobacter baylyi strain GFJ2.</title>
        <authorList>
            <person name="Tabata M."/>
            <person name="Kuboki S."/>
            <person name="Gibu N."/>
            <person name="Kinouchi Y."/>
            <person name="Vangnai A."/>
            <person name="Kasai D."/>
            <person name="Fukuda M."/>
        </authorList>
    </citation>
    <scope>NUCLEOTIDE SEQUENCE [LARGE SCALE GENOMIC DNA]</scope>
    <source>
        <strain evidence="9 10">GFJ2</strain>
    </source>
</reference>
<dbReference type="Pfam" id="PF25954">
    <property type="entry name" value="Beta-barrel_RND_2"/>
    <property type="match status" value="1"/>
</dbReference>
<dbReference type="SUPFAM" id="SSF111369">
    <property type="entry name" value="HlyD-like secretion proteins"/>
    <property type="match status" value="1"/>
</dbReference>
<evidence type="ECO:0000259" key="7">
    <source>
        <dbReference type="Pfam" id="PF25954"/>
    </source>
</evidence>
<comment type="subcellular location">
    <subcellularLocation>
        <location evidence="1">Cell envelope</location>
    </subcellularLocation>
</comment>
<dbReference type="InterPro" id="IPR058627">
    <property type="entry name" value="MdtA-like_C"/>
</dbReference>
<accession>A0A1P8EKY9</accession>
<evidence type="ECO:0000259" key="5">
    <source>
        <dbReference type="Pfam" id="PF25876"/>
    </source>
</evidence>
<feature type="domain" description="Multidrug resistance protein MdtA-like alpha-helical hairpin" evidence="5">
    <location>
        <begin position="98"/>
        <end position="167"/>
    </location>
</feature>
<dbReference type="GO" id="GO:0015562">
    <property type="term" value="F:efflux transmembrane transporter activity"/>
    <property type="evidence" value="ECO:0007669"/>
    <property type="project" value="TreeGrafter"/>
</dbReference>
<dbReference type="PANTHER" id="PTHR30469">
    <property type="entry name" value="MULTIDRUG RESISTANCE PROTEIN MDTA"/>
    <property type="match status" value="1"/>
</dbReference>
<evidence type="ECO:0000256" key="2">
    <source>
        <dbReference type="ARBA" id="ARBA00009477"/>
    </source>
</evidence>
<proteinExistence type="inferred from homology"/>
<dbReference type="RefSeq" id="WP_076033257.1">
    <property type="nucleotide sequence ID" value="NZ_CP016896.1"/>
</dbReference>
<dbReference type="GO" id="GO:1990281">
    <property type="term" value="C:efflux pump complex"/>
    <property type="evidence" value="ECO:0007669"/>
    <property type="project" value="TreeGrafter"/>
</dbReference>
<dbReference type="Proteomes" id="UP000185674">
    <property type="component" value="Chromosome"/>
</dbReference>
<gene>
    <name evidence="9" type="ORF">BEN76_12975</name>
</gene>
<dbReference type="PROSITE" id="PS51257">
    <property type="entry name" value="PROKAR_LIPOPROTEIN"/>
    <property type="match status" value="1"/>
</dbReference>